<name>A0A371CXI8_9APHY</name>
<feature type="region of interest" description="Disordered" evidence="1">
    <location>
        <begin position="1"/>
        <end position="31"/>
    </location>
</feature>
<organism evidence="2 3">
    <name type="scientific">Lentinus brumalis</name>
    <dbReference type="NCBI Taxonomy" id="2498619"/>
    <lineage>
        <taxon>Eukaryota</taxon>
        <taxon>Fungi</taxon>
        <taxon>Dikarya</taxon>
        <taxon>Basidiomycota</taxon>
        <taxon>Agaricomycotina</taxon>
        <taxon>Agaricomycetes</taxon>
        <taxon>Polyporales</taxon>
        <taxon>Polyporaceae</taxon>
        <taxon>Lentinus</taxon>
    </lineage>
</organism>
<dbReference type="AlphaFoldDB" id="A0A371CXI8"/>
<evidence type="ECO:0000313" key="2">
    <source>
        <dbReference type="EMBL" id="RDX45003.1"/>
    </source>
</evidence>
<feature type="compositionally biased region" description="Low complexity" evidence="1">
    <location>
        <begin position="1"/>
        <end position="11"/>
    </location>
</feature>
<dbReference type="EMBL" id="KZ857442">
    <property type="protein sequence ID" value="RDX45003.1"/>
    <property type="molecule type" value="Genomic_DNA"/>
</dbReference>
<evidence type="ECO:0000313" key="3">
    <source>
        <dbReference type="Proteomes" id="UP000256964"/>
    </source>
</evidence>
<evidence type="ECO:0000256" key="1">
    <source>
        <dbReference type="SAM" id="MobiDB-lite"/>
    </source>
</evidence>
<dbReference type="Proteomes" id="UP000256964">
    <property type="component" value="Unassembled WGS sequence"/>
</dbReference>
<gene>
    <name evidence="2" type="ORF">OH76DRAFT_1408427</name>
</gene>
<sequence>MTRMSSASASELDSESPVSTSPPGSISIGNGPLGAPPSGKINWPKYWPLPVAGMIYLGHLRYRRSVPRRLPALTSMSLRELYATNVCLVLTALEVERLKVHMIQDKDLLTIDIAALRLRDMWHVHRDLYKTLPSFQNPRARDIYFSFCARENPDLLHELRWHYNHMWSDTPSWNFSMLKLHPVVIDLGYLEEKKLPHCDIDICITHLANTSAIGYKTFWIASAIPFGKLLYGVTPLAMLARWAGPRILRLTLNGIQRALVYTTASLAAAQSYQHFAYPTTLEDKHGVAEMLRLNFPGLDREVEDASRELSEGMVIVWPGPD</sequence>
<proteinExistence type="predicted"/>
<keyword evidence="3" id="KW-1185">Reference proteome</keyword>
<protein>
    <submittedName>
        <fullName evidence="2">Uncharacterized protein</fullName>
    </submittedName>
</protein>
<feature type="compositionally biased region" description="Polar residues" evidence="1">
    <location>
        <begin position="17"/>
        <end position="28"/>
    </location>
</feature>
<reference evidence="2 3" key="1">
    <citation type="journal article" date="2018" name="Biotechnol. Biofuels">
        <title>Integrative visual omics of the white-rot fungus Polyporus brumalis exposes the biotechnological potential of its oxidative enzymes for delignifying raw plant biomass.</title>
        <authorList>
            <person name="Miyauchi S."/>
            <person name="Rancon A."/>
            <person name="Drula E."/>
            <person name="Hage H."/>
            <person name="Chaduli D."/>
            <person name="Favel A."/>
            <person name="Grisel S."/>
            <person name="Henrissat B."/>
            <person name="Herpoel-Gimbert I."/>
            <person name="Ruiz-Duenas F.J."/>
            <person name="Chevret D."/>
            <person name="Hainaut M."/>
            <person name="Lin J."/>
            <person name="Wang M."/>
            <person name="Pangilinan J."/>
            <person name="Lipzen A."/>
            <person name="Lesage-Meessen L."/>
            <person name="Navarro D."/>
            <person name="Riley R."/>
            <person name="Grigoriev I.V."/>
            <person name="Zhou S."/>
            <person name="Raouche S."/>
            <person name="Rosso M.N."/>
        </authorList>
    </citation>
    <scope>NUCLEOTIDE SEQUENCE [LARGE SCALE GENOMIC DNA]</scope>
    <source>
        <strain evidence="2 3">BRFM 1820</strain>
    </source>
</reference>
<accession>A0A371CXI8</accession>
<dbReference type="OrthoDB" id="2752228at2759"/>